<keyword evidence="3" id="KW-0804">Transcription</keyword>
<dbReference type="SUPFAM" id="SSF46689">
    <property type="entry name" value="Homeodomain-like"/>
    <property type="match status" value="1"/>
</dbReference>
<keyword evidence="1" id="KW-0805">Transcription regulation</keyword>
<protein>
    <submittedName>
        <fullName evidence="6">Transcriptional regulator, TetR family</fullName>
    </submittedName>
</protein>
<dbReference type="EMBL" id="CP046455">
    <property type="protein sequence ID" value="QGU06798.1"/>
    <property type="molecule type" value="Genomic_DNA"/>
</dbReference>
<keyword evidence="7" id="KW-1185">Reference proteome</keyword>
<evidence type="ECO:0000256" key="3">
    <source>
        <dbReference type="ARBA" id="ARBA00023163"/>
    </source>
</evidence>
<reference evidence="6 7" key="1">
    <citation type="submission" date="2019-11" db="EMBL/GenBank/DDBJ databases">
        <title>Complete genome sequence of Corynebacterium kalinowskii 1959, a novel Corynebacterium species isolated from soil of a small paddock in Vilsendorf, Germany.</title>
        <authorList>
            <person name="Schaffert L."/>
            <person name="Ruwe M."/>
            <person name="Milse J."/>
            <person name="Hanuschka K."/>
            <person name="Ortseifen V."/>
            <person name="Droste J."/>
            <person name="Brandt D."/>
            <person name="Schlueter L."/>
            <person name="Kutter Y."/>
            <person name="Vinke S."/>
            <person name="Viehoefer P."/>
            <person name="Jacob L."/>
            <person name="Luebke N.-C."/>
            <person name="Schulte-Berndt E."/>
            <person name="Hain C."/>
            <person name="Linder M."/>
            <person name="Schmidt P."/>
            <person name="Wollenschlaeger L."/>
            <person name="Luttermann T."/>
            <person name="Thieme E."/>
            <person name="Hassa J."/>
            <person name="Haak M."/>
            <person name="Wittchen M."/>
            <person name="Mentz A."/>
            <person name="Persicke M."/>
            <person name="Busche T."/>
            <person name="Ruckert C."/>
        </authorList>
    </citation>
    <scope>NUCLEOTIDE SEQUENCE [LARGE SCALE GENOMIC DNA]</scope>
    <source>
        <strain evidence="6 7">2039</strain>
    </source>
</reference>
<dbReference type="Pfam" id="PF00440">
    <property type="entry name" value="TetR_N"/>
    <property type="match status" value="1"/>
</dbReference>
<evidence type="ECO:0000313" key="6">
    <source>
        <dbReference type="EMBL" id="QGU06798.1"/>
    </source>
</evidence>
<proteinExistence type="predicted"/>
<name>A0A6B8WK35_9CORY</name>
<organism evidence="6 7">
    <name type="scientific">Corynebacterium occultum</name>
    <dbReference type="NCBI Taxonomy" id="2675219"/>
    <lineage>
        <taxon>Bacteria</taxon>
        <taxon>Bacillati</taxon>
        <taxon>Actinomycetota</taxon>
        <taxon>Actinomycetes</taxon>
        <taxon>Mycobacteriales</taxon>
        <taxon>Corynebacteriaceae</taxon>
        <taxon>Corynebacterium</taxon>
    </lineage>
</organism>
<keyword evidence="2 4" id="KW-0238">DNA-binding</keyword>
<evidence type="ECO:0000256" key="2">
    <source>
        <dbReference type="ARBA" id="ARBA00023125"/>
    </source>
</evidence>
<dbReference type="Gene3D" id="1.10.357.10">
    <property type="entry name" value="Tetracycline Repressor, domain 2"/>
    <property type="match status" value="1"/>
</dbReference>
<dbReference type="AlphaFoldDB" id="A0A6B8WK35"/>
<gene>
    <name evidence="6" type="ORF">COCCU_04250</name>
</gene>
<dbReference type="Proteomes" id="UP000424462">
    <property type="component" value="Chromosome"/>
</dbReference>
<evidence type="ECO:0000256" key="4">
    <source>
        <dbReference type="PROSITE-ProRule" id="PRU00335"/>
    </source>
</evidence>
<dbReference type="PANTHER" id="PTHR30055">
    <property type="entry name" value="HTH-TYPE TRANSCRIPTIONAL REGULATOR RUTR"/>
    <property type="match status" value="1"/>
</dbReference>
<accession>A0A6B8WK35</accession>
<dbReference type="KEGG" id="cok:COCCU_04250"/>
<feature type="domain" description="HTH tetR-type" evidence="5">
    <location>
        <begin position="10"/>
        <end position="70"/>
    </location>
</feature>
<sequence>MSGLRNTKKAATRSALARSAAEIALREGAEGLTVAAVAAAAGVSPRTFHNYFTSREEALMSFIGEQIEHLLVRLNAVPAELDLLAAVEHLVAENLRTGDAETESFGSLFRLNEILEILSPAPGRPELNALLDPLLPLMRPRFPELGDFEARVAMQVIGTTIRTALEWYYHLPEPRDPEQGIELVHRACRMIRQGFYPG</sequence>
<dbReference type="RefSeq" id="WP_156230374.1">
    <property type="nucleotide sequence ID" value="NZ_CP046455.1"/>
</dbReference>
<dbReference type="PANTHER" id="PTHR30055:SF238">
    <property type="entry name" value="MYCOFACTOCIN BIOSYNTHESIS TRANSCRIPTIONAL REGULATOR MFTR-RELATED"/>
    <property type="match status" value="1"/>
</dbReference>
<evidence type="ECO:0000256" key="1">
    <source>
        <dbReference type="ARBA" id="ARBA00023015"/>
    </source>
</evidence>
<dbReference type="GO" id="GO:0003700">
    <property type="term" value="F:DNA-binding transcription factor activity"/>
    <property type="evidence" value="ECO:0007669"/>
    <property type="project" value="TreeGrafter"/>
</dbReference>
<dbReference type="InterPro" id="IPR009057">
    <property type="entry name" value="Homeodomain-like_sf"/>
</dbReference>
<dbReference type="InterPro" id="IPR001647">
    <property type="entry name" value="HTH_TetR"/>
</dbReference>
<dbReference type="PROSITE" id="PS50977">
    <property type="entry name" value="HTH_TETR_2"/>
    <property type="match status" value="1"/>
</dbReference>
<evidence type="ECO:0000313" key="7">
    <source>
        <dbReference type="Proteomes" id="UP000424462"/>
    </source>
</evidence>
<dbReference type="GO" id="GO:0000976">
    <property type="term" value="F:transcription cis-regulatory region binding"/>
    <property type="evidence" value="ECO:0007669"/>
    <property type="project" value="TreeGrafter"/>
</dbReference>
<evidence type="ECO:0000259" key="5">
    <source>
        <dbReference type="PROSITE" id="PS50977"/>
    </source>
</evidence>
<feature type="DNA-binding region" description="H-T-H motif" evidence="4">
    <location>
        <begin position="33"/>
        <end position="52"/>
    </location>
</feature>
<dbReference type="InterPro" id="IPR050109">
    <property type="entry name" value="HTH-type_TetR-like_transc_reg"/>
</dbReference>